<accession>S3CV78</accession>
<dbReference type="GO" id="GO:0005737">
    <property type="term" value="C:cytoplasm"/>
    <property type="evidence" value="ECO:0007669"/>
    <property type="project" value="UniProtKB-SubCell"/>
</dbReference>
<dbReference type="OMA" id="TVERWEW"/>
<dbReference type="InterPro" id="IPR031818">
    <property type="entry name" value="Hri1"/>
</dbReference>
<reference evidence="7 8" key="1">
    <citation type="journal article" date="2013" name="BMC Genomics">
        <title>Genomics-driven discovery of the pneumocandin biosynthetic gene cluster in the fungus Glarea lozoyensis.</title>
        <authorList>
            <person name="Chen L."/>
            <person name="Yue Q."/>
            <person name="Zhang X."/>
            <person name="Xiang M."/>
            <person name="Wang C."/>
            <person name="Li S."/>
            <person name="Che Y."/>
            <person name="Ortiz-Lopez F.J."/>
            <person name="Bills G.F."/>
            <person name="Liu X."/>
            <person name="An Z."/>
        </authorList>
    </citation>
    <scope>NUCLEOTIDE SEQUENCE [LARGE SCALE GENOMIC DNA]</scope>
    <source>
        <strain evidence="8">ATCC 20868 / MF5171</strain>
    </source>
</reference>
<protein>
    <recommendedName>
        <fullName evidence="4">Protein HRI1</fullName>
    </recommendedName>
</protein>
<dbReference type="OrthoDB" id="4045395at2759"/>
<keyword evidence="6" id="KW-0539">Nucleus</keyword>
<evidence type="ECO:0000313" key="8">
    <source>
        <dbReference type="Proteomes" id="UP000016922"/>
    </source>
</evidence>
<dbReference type="InterPro" id="IPR043047">
    <property type="entry name" value="Hri1_N_sf"/>
</dbReference>
<dbReference type="RefSeq" id="XP_008082973.1">
    <property type="nucleotide sequence ID" value="XM_008084782.1"/>
</dbReference>
<dbReference type="Gene3D" id="2.40.128.320">
    <property type="entry name" value="Protein HRI1, N-terminal domain"/>
    <property type="match status" value="1"/>
</dbReference>
<name>S3CV78_GLAL2</name>
<dbReference type="CDD" id="cd11692">
    <property type="entry name" value="HRI1_N_like"/>
    <property type="match status" value="1"/>
</dbReference>
<dbReference type="CDD" id="cd11693">
    <property type="entry name" value="HRI1_C_like"/>
    <property type="match status" value="1"/>
</dbReference>
<keyword evidence="8" id="KW-1185">Reference proteome</keyword>
<dbReference type="EMBL" id="KE145367">
    <property type="protein sequence ID" value="EPE28864.1"/>
    <property type="molecule type" value="Genomic_DNA"/>
</dbReference>
<evidence type="ECO:0000313" key="7">
    <source>
        <dbReference type="EMBL" id="EPE28864.1"/>
    </source>
</evidence>
<evidence type="ECO:0000256" key="6">
    <source>
        <dbReference type="ARBA" id="ARBA00023242"/>
    </source>
</evidence>
<dbReference type="Proteomes" id="UP000016922">
    <property type="component" value="Unassembled WGS sequence"/>
</dbReference>
<evidence type="ECO:0000256" key="2">
    <source>
        <dbReference type="ARBA" id="ARBA00004496"/>
    </source>
</evidence>
<sequence>MSPTPFVSIRKWIHWQGEEAGEDTDTLVLTSAAKYFIDIRIYLPKSPSNITQSDPNLPPTRLEWAFAGTAYSTPAEHDSETGQLKKPAHTQWTHWIDNKTTDEVMDEGDMFPKDDGSNEVLERGAMVNPNTGNMQKYEECWADLDSVLLPGEDQFQSWVLVTKTATPDTVVRGMMIRIGGYVQAILRNNKEVGLKKWKWSEDEKIWRETAVMGNLGSPLGTKDLGKAMKLGDEFVAHDGLMWRCVEAYAWK</sequence>
<comment type="subcellular location">
    <subcellularLocation>
        <location evidence="2">Cytoplasm</location>
    </subcellularLocation>
    <subcellularLocation>
        <location evidence="1">Nucleus</location>
    </subcellularLocation>
</comment>
<organism evidence="7 8">
    <name type="scientific">Glarea lozoyensis (strain ATCC 20868 / MF5171)</name>
    <dbReference type="NCBI Taxonomy" id="1116229"/>
    <lineage>
        <taxon>Eukaryota</taxon>
        <taxon>Fungi</taxon>
        <taxon>Dikarya</taxon>
        <taxon>Ascomycota</taxon>
        <taxon>Pezizomycotina</taxon>
        <taxon>Leotiomycetes</taxon>
        <taxon>Helotiales</taxon>
        <taxon>Helotiaceae</taxon>
        <taxon>Glarea</taxon>
    </lineage>
</organism>
<evidence type="ECO:0000256" key="4">
    <source>
        <dbReference type="ARBA" id="ARBA00017063"/>
    </source>
</evidence>
<dbReference type="GO" id="GO:0005634">
    <property type="term" value="C:nucleus"/>
    <property type="evidence" value="ECO:0007669"/>
    <property type="project" value="UniProtKB-SubCell"/>
</dbReference>
<gene>
    <name evidence="7" type="ORF">GLAREA_00022</name>
</gene>
<keyword evidence="5" id="KW-0963">Cytoplasm</keyword>
<dbReference type="KEGG" id="glz:GLAREA_00022"/>
<dbReference type="HOGENOM" id="CLU_060351_1_0_1"/>
<dbReference type="Pfam" id="PF16815">
    <property type="entry name" value="HRI1"/>
    <property type="match status" value="1"/>
</dbReference>
<dbReference type="InterPro" id="IPR038744">
    <property type="entry name" value="Hri1_N"/>
</dbReference>
<comment type="similarity">
    <text evidence="3">Belongs to the HRI1 family.</text>
</comment>
<dbReference type="eggNOG" id="ENOG502S8GG">
    <property type="taxonomic scope" value="Eukaryota"/>
</dbReference>
<dbReference type="GeneID" id="19459082"/>
<evidence type="ECO:0000256" key="3">
    <source>
        <dbReference type="ARBA" id="ARBA00005229"/>
    </source>
</evidence>
<proteinExistence type="inferred from homology"/>
<evidence type="ECO:0000256" key="5">
    <source>
        <dbReference type="ARBA" id="ARBA00022490"/>
    </source>
</evidence>
<dbReference type="AlphaFoldDB" id="S3CV78"/>
<evidence type="ECO:0000256" key="1">
    <source>
        <dbReference type="ARBA" id="ARBA00004123"/>
    </source>
</evidence>